<dbReference type="SMART" id="SM00883">
    <property type="entry name" value="Cpn10"/>
    <property type="match status" value="1"/>
</dbReference>
<evidence type="ECO:0000313" key="2">
    <source>
        <dbReference type="EMBL" id="KKK55672.1"/>
    </source>
</evidence>
<reference evidence="2" key="1">
    <citation type="journal article" date="2015" name="Nature">
        <title>Complex archaea that bridge the gap between prokaryotes and eukaryotes.</title>
        <authorList>
            <person name="Spang A."/>
            <person name="Saw J.H."/>
            <person name="Jorgensen S.L."/>
            <person name="Zaremba-Niedzwiedzka K."/>
            <person name="Martijn J."/>
            <person name="Lind A.E."/>
            <person name="van Eijk R."/>
            <person name="Schleper C."/>
            <person name="Guy L."/>
            <person name="Ettema T.J."/>
        </authorList>
    </citation>
    <scope>NUCLEOTIDE SEQUENCE</scope>
</reference>
<dbReference type="InterPro" id="IPR020818">
    <property type="entry name" value="Chaperonin_GroES"/>
</dbReference>
<keyword evidence="1" id="KW-0143">Chaperone</keyword>
<dbReference type="EMBL" id="LAZR01065379">
    <property type="protein sequence ID" value="KKK55672.1"/>
    <property type="molecule type" value="Genomic_DNA"/>
</dbReference>
<protein>
    <recommendedName>
        <fullName evidence="3">10 kDa chaperonin</fullName>
    </recommendedName>
</protein>
<comment type="caution">
    <text evidence="2">The sequence shown here is derived from an EMBL/GenBank/DDBJ whole genome shotgun (WGS) entry which is preliminary data.</text>
</comment>
<dbReference type="GO" id="GO:0005524">
    <property type="term" value="F:ATP binding"/>
    <property type="evidence" value="ECO:0007669"/>
    <property type="project" value="InterPro"/>
</dbReference>
<dbReference type="Pfam" id="PF00166">
    <property type="entry name" value="Cpn10"/>
    <property type="match status" value="1"/>
</dbReference>
<sequence length="104" mass="11394">MNFEPLGDRVVILPDEKVYREKSDGGIDLIPGDEKEAQSGVIYAIGDGVEPTGRISQAYWDGKRVVYSPWTGFALTLDGQTYKILNEGEIMGILTDSEAQVEVA</sequence>
<dbReference type="InterPro" id="IPR037124">
    <property type="entry name" value="Chaperonin_GroES_sf"/>
</dbReference>
<dbReference type="CDD" id="cd00320">
    <property type="entry name" value="cpn10"/>
    <property type="match status" value="1"/>
</dbReference>
<evidence type="ECO:0000256" key="1">
    <source>
        <dbReference type="ARBA" id="ARBA00023186"/>
    </source>
</evidence>
<evidence type="ECO:0008006" key="3">
    <source>
        <dbReference type="Google" id="ProtNLM"/>
    </source>
</evidence>
<dbReference type="PRINTS" id="PR00297">
    <property type="entry name" value="CHAPERONIN10"/>
</dbReference>
<dbReference type="Gene3D" id="2.30.33.40">
    <property type="entry name" value="GroES chaperonin"/>
    <property type="match status" value="1"/>
</dbReference>
<dbReference type="SUPFAM" id="SSF50129">
    <property type="entry name" value="GroES-like"/>
    <property type="match status" value="1"/>
</dbReference>
<name>A0A0F8WFQ1_9ZZZZ</name>
<accession>A0A0F8WFQ1</accession>
<organism evidence="2">
    <name type="scientific">marine sediment metagenome</name>
    <dbReference type="NCBI Taxonomy" id="412755"/>
    <lineage>
        <taxon>unclassified sequences</taxon>
        <taxon>metagenomes</taxon>
        <taxon>ecological metagenomes</taxon>
    </lineage>
</organism>
<proteinExistence type="predicted"/>
<dbReference type="GO" id="GO:0044183">
    <property type="term" value="F:protein folding chaperone"/>
    <property type="evidence" value="ECO:0007669"/>
    <property type="project" value="InterPro"/>
</dbReference>
<dbReference type="AlphaFoldDB" id="A0A0F8WFQ1"/>
<gene>
    <name evidence="2" type="ORF">LCGC14_3072210</name>
</gene>
<dbReference type="InterPro" id="IPR011032">
    <property type="entry name" value="GroES-like_sf"/>
</dbReference>